<reference evidence="16" key="1">
    <citation type="submission" date="2016-11" db="UniProtKB">
        <authorList>
            <consortium name="WormBaseParasite"/>
        </authorList>
    </citation>
    <scope>IDENTIFICATION</scope>
</reference>
<dbReference type="Pfam" id="PF00505">
    <property type="entry name" value="HMG_box"/>
    <property type="match status" value="1"/>
</dbReference>
<sequence>MATSCFFGSCNCWQCRRCYGSNGVVGNTGGWAPSGCQTAPPPMSLWPPPPPPQPPALAPPNPQPRRRKRNHVPRPMNPFMVWAKVERKRMSRAHPDVHNVQLSRLLGDRWRSMPYQEKLPYILEADRLKQQHLLDHPGYNRGGGGSSSSSSSSSSRARSS</sequence>
<comment type="similarity">
    <text evidence="2">Belongs to the SRY family.</text>
</comment>
<evidence type="ECO:0000256" key="8">
    <source>
        <dbReference type="ARBA" id="ARBA00023159"/>
    </source>
</evidence>
<dbReference type="InterPro" id="IPR036910">
    <property type="entry name" value="HMG_box_dom_sf"/>
</dbReference>
<keyword evidence="12" id="KW-0539">Nucleus</keyword>
<dbReference type="Proteomes" id="UP000095280">
    <property type="component" value="Unplaced"/>
</dbReference>
<evidence type="ECO:0000256" key="7">
    <source>
        <dbReference type="ARBA" id="ARBA00023125"/>
    </source>
</evidence>
<evidence type="ECO:0000256" key="12">
    <source>
        <dbReference type="PROSITE-ProRule" id="PRU00267"/>
    </source>
</evidence>
<dbReference type="InterPro" id="IPR009071">
    <property type="entry name" value="HMG_box_dom"/>
</dbReference>
<evidence type="ECO:0000256" key="9">
    <source>
        <dbReference type="ARBA" id="ARBA00023163"/>
    </source>
</evidence>
<dbReference type="InterPro" id="IPR050140">
    <property type="entry name" value="SRY-related_HMG-box_TF-like"/>
</dbReference>
<evidence type="ECO:0000256" key="2">
    <source>
        <dbReference type="ARBA" id="ARBA00005998"/>
    </source>
</evidence>
<evidence type="ECO:0000256" key="3">
    <source>
        <dbReference type="ARBA" id="ARBA00019052"/>
    </source>
</evidence>
<feature type="domain" description="HMG box" evidence="14">
    <location>
        <begin position="72"/>
        <end position="140"/>
    </location>
</feature>
<keyword evidence="9" id="KW-0804">Transcription</keyword>
<dbReference type="GO" id="GO:0001228">
    <property type="term" value="F:DNA-binding transcription activator activity, RNA polymerase II-specific"/>
    <property type="evidence" value="ECO:0007669"/>
    <property type="project" value="TreeGrafter"/>
</dbReference>
<feature type="DNA-binding region" description="HMG box" evidence="12">
    <location>
        <begin position="72"/>
        <end position="140"/>
    </location>
</feature>
<comment type="subcellular location">
    <subcellularLocation>
        <location evidence="1">Nucleus speckle</location>
    </subcellularLocation>
</comment>
<dbReference type="GO" id="GO:0005516">
    <property type="term" value="F:calmodulin binding"/>
    <property type="evidence" value="ECO:0007669"/>
    <property type="project" value="UniProtKB-KW"/>
</dbReference>
<feature type="compositionally biased region" description="Pro residues" evidence="13">
    <location>
        <begin position="42"/>
        <end position="63"/>
    </location>
</feature>
<feature type="compositionally biased region" description="Low complexity" evidence="13">
    <location>
        <begin position="147"/>
        <end position="160"/>
    </location>
</feature>
<dbReference type="SUPFAM" id="SSF47095">
    <property type="entry name" value="HMG-box"/>
    <property type="match status" value="1"/>
</dbReference>
<dbReference type="WBParaSite" id="maker-uti_cns_0003179-snap-gene-0.8-mRNA-1">
    <property type="protein sequence ID" value="maker-uti_cns_0003179-snap-gene-0.8-mRNA-1"/>
    <property type="gene ID" value="maker-uti_cns_0003179-snap-gene-0.8"/>
</dbReference>
<evidence type="ECO:0000313" key="16">
    <source>
        <dbReference type="WBParaSite" id="maker-uti_cns_0003179-snap-gene-0.8-mRNA-1"/>
    </source>
</evidence>
<feature type="region of interest" description="Disordered" evidence="13">
    <location>
        <begin position="42"/>
        <end position="76"/>
    </location>
</feature>
<evidence type="ECO:0000256" key="1">
    <source>
        <dbReference type="ARBA" id="ARBA00004324"/>
    </source>
</evidence>
<dbReference type="PANTHER" id="PTHR10270">
    <property type="entry name" value="SOX TRANSCRIPTION FACTOR"/>
    <property type="match status" value="1"/>
</dbReference>
<evidence type="ECO:0000313" key="15">
    <source>
        <dbReference type="Proteomes" id="UP000095280"/>
    </source>
</evidence>
<keyword evidence="6" id="KW-0726">Sexual differentiation</keyword>
<dbReference type="GO" id="GO:0016607">
    <property type="term" value="C:nuclear speck"/>
    <property type="evidence" value="ECO:0007669"/>
    <property type="project" value="UniProtKB-SubCell"/>
</dbReference>
<keyword evidence="4" id="KW-0221">Differentiation</keyword>
<proteinExistence type="inferred from homology"/>
<keyword evidence="15" id="KW-1185">Reference proteome</keyword>
<feature type="region of interest" description="Disordered" evidence="13">
    <location>
        <begin position="133"/>
        <end position="160"/>
    </location>
</feature>
<evidence type="ECO:0000256" key="13">
    <source>
        <dbReference type="SAM" id="MobiDB-lite"/>
    </source>
</evidence>
<dbReference type="CDD" id="cd22004">
    <property type="entry name" value="HMG-box_SOX"/>
    <property type="match status" value="1"/>
</dbReference>
<organism evidence="15 16">
    <name type="scientific">Macrostomum lignano</name>
    <dbReference type="NCBI Taxonomy" id="282301"/>
    <lineage>
        <taxon>Eukaryota</taxon>
        <taxon>Metazoa</taxon>
        <taxon>Spiralia</taxon>
        <taxon>Lophotrochozoa</taxon>
        <taxon>Platyhelminthes</taxon>
        <taxon>Rhabditophora</taxon>
        <taxon>Macrostomorpha</taxon>
        <taxon>Macrostomida</taxon>
        <taxon>Macrostomidae</taxon>
        <taxon>Macrostomum</taxon>
    </lineage>
</organism>
<evidence type="ECO:0000256" key="10">
    <source>
        <dbReference type="ARBA" id="ARBA00032498"/>
    </source>
</evidence>
<dbReference type="PANTHER" id="PTHR10270:SF161">
    <property type="entry name" value="SEX-DETERMINING REGION Y PROTEIN"/>
    <property type="match status" value="1"/>
</dbReference>
<accession>A0A1I8GUQ3</accession>
<dbReference type="GO" id="GO:0000978">
    <property type="term" value="F:RNA polymerase II cis-regulatory region sequence-specific DNA binding"/>
    <property type="evidence" value="ECO:0007669"/>
    <property type="project" value="TreeGrafter"/>
</dbReference>
<evidence type="ECO:0000256" key="6">
    <source>
        <dbReference type="ARBA" id="ARBA00022928"/>
    </source>
</evidence>
<dbReference type="GO" id="GO:0007548">
    <property type="term" value="P:sex differentiation"/>
    <property type="evidence" value="ECO:0007669"/>
    <property type="project" value="UniProtKB-KW"/>
</dbReference>
<evidence type="ECO:0000259" key="14">
    <source>
        <dbReference type="PROSITE" id="PS50118"/>
    </source>
</evidence>
<dbReference type="PROSITE" id="PS50118">
    <property type="entry name" value="HMG_BOX_2"/>
    <property type="match status" value="1"/>
</dbReference>
<dbReference type="AlphaFoldDB" id="A0A1I8GUQ3"/>
<evidence type="ECO:0000256" key="11">
    <source>
        <dbReference type="ARBA" id="ARBA00045821"/>
    </source>
</evidence>
<protein>
    <recommendedName>
        <fullName evidence="3">Sex-determining region Y protein</fullName>
    </recommendedName>
    <alternativeName>
        <fullName evidence="10">Testis-determining factor</fullName>
    </alternativeName>
</protein>
<keyword evidence="7 12" id="KW-0238">DNA-binding</keyword>
<keyword evidence="8" id="KW-0010">Activator</keyword>
<name>A0A1I8GUQ3_9PLAT</name>
<dbReference type="SMART" id="SM00398">
    <property type="entry name" value="HMG"/>
    <property type="match status" value="1"/>
</dbReference>
<dbReference type="GO" id="GO:0030154">
    <property type="term" value="P:cell differentiation"/>
    <property type="evidence" value="ECO:0007669"/>
    <property type="project" value="UniProtKB-KW"/>
</dbReference>
<evidence type="ECO:0000256" key="4">
    <source>
        <dbReference type="ARBA" id="ARBA00022782"/>
    </source>
</evidence>
<comment type="function">
    <text evidence="11">Transcriptional regulator that controls a genetic switch in male development. It is necessary and sufficient for initiating male sex determination by directing the development of supporting cell precursors (pre-Sertoli cells) as Sertoli rather than granulosa cells. Involved in different aspects of gene regulation including promoter activation or repression. Binds to the DNA consensus sequence 5'-[AT]AACAA[AT]-3'. SRY HMG box recognizes DNA by partial intercalation in the minor groove and promotes DNA bending. Also involved in pre-mRNA splicing. In male adult brain involved in the maintenance of motor functions of dopaminergic neurons.</text>
</comment>
<evidence type="ECO:0000256" key="5">
    <source>
        <dbReference type="ARBA" id="ARBA00022860"/>
    </source>
</evidence>
<keyword evidence="5" id="KW-0112">Calmodulin-binding</keyword>
<dbReference type="Gene3D" id="1.10.30.10">
    <property type="entry name" value="High mobility group box domain"/>
    <property type="match status" value="1"/>
</dbReference>